<protein>
    <recommendedName>
        <fullName evidence="2">Bet v I/Major latex protein domain-containing protein</fullName>
    </recommendedName>
</protein>
<dbReference type="InterPro" id="IPR024949">
    <property type="entry name" value="Bet_v_I_allergen"/>
</dbReference>
<dbReference type="InterPro" id="IPR023393">
    <property type="entry name" value="START-like_dom_sf"/>
</dbReference>
<organism evidence="3 4">
    <name type="scientific">Aristolochia fimbriata</name>
    <name type="common">White veined hardy Dutchman's pipe vine</name>
    <dbReference type="NCBI Taxonomy" id="158543"/>
    <lineage>
        <taxon>Eukaryota</taxon>
        <taxon>Viridiplantae</taxon>
        <taxon>Streptophyta</taxon>
        <taxon>Embryophyta</taxon>
        <taxon>Tracheophyta</taxon>
        <taxon>Spermatophyta</taxon>
        <taxon>Magnoliopsida</taxon>
        <taxon>Magnoliidae</taxon>
        <taxon>Piperales</taxon>
        <taxon>Aristolochiaceae</taxon>
        <taxon>Aristolochia</taxon>
    </lineage>
</organism>
<dbReference type="GO" id="GO:0038023">
    <property type="term" value="F:signaling receptor activity"/>
    <property type="evidence" value="ECO:0007669"/>
    <property type="project" value="InterPro"/>
</dbReference>
<dbReference type="InterPro" id="IPR000916">
    <property type="entry name" value="Bet_v_I/MLP"/>
</dbReference>
<dbReference type="FunFam" id="3.30.530.20:FF:000007">
    <property type="entry name" value="Major pollen allergen Bet v 1-A"/>
    <property type="match status" value="1"/>
</dbReference>
<dbReference type="EMBL" id="JAINDJ010000006">
    <property type="protein sequence ID" value="KAG9443635.1"/>
    <property type="molecule type" value="Genomic_DNA"/>
</dbReference>
<dbReference type="PANTHER" id="PTHR31213:SF201">
    <property type="entry name" value="OS03G0300400 PROTEIN"/>
    <property type="match status" value="1"/>
</dbReference>
<dbReference type="Gene3D" id="3.30.530.20">
    <property type="match status" value="1"/>
</dbReference>
<gene>
    <name evidence="3" type="ORF">H6P81_014975</name>
</gene>
<name>A0AAV7E683_ARIFI</name>
<keyword evidence="4" id="KW-1185">Reference proteome</keyword>
<dbReference type="PRINTS" id="PR00634">
    <property type="entry name" value="BETALLERGEN"/>
</dbReference>
<dbReference type="GO" id="GO:0005634">
    <property type="term" value="C:nucleus"/>
    <property type="evidence" value="ECO:0007669"/>
    <property type="project" value="TreeGrafter"/>
</dbReference>
<sequence>MFKAAVLDSHHVMPKAMPQVVSSASLIQGDGGVGSIKQFKFTEIVPLSHVNQRIDVLDEENLEYKYAVTEGSYLGNKVMSALYHIKIEQSPGGCICRASAEYESPEGTELTEDEINIGRDGLLGTLKAVEAYLLANPGAYA</sequence>
<evidence type="ECO:0000313" key="3">
    <source>
        <dbReference type="EMBL" id="KAG9443635.1"/>
    </source>
</evidence>
<dbReference type="GO" id="GO:0006952">
    <property type="term" value="P:defense response"/>
    <property type="evidence" value="ECO:0007669"/>
    <property type="project" value="InterPro"/>
</dbReference>
<dbReference type="InterPro" id="IPR050279">
    <property type="entry name" value="Plant_def-hormone_signal"/>
</dbReference>
<reference evidence="3 4" key="1">
    <citation type="submission" date="2021-07" db="EMBL/GenBank/DDBJ databases">
        <title>The Aristolochia fimbriata genome: insights into angiosperm evolution, floral development and chemical biosynthesis.</title>
        <authorList>
            <person name="Jiao Y."/>
        </authorList>
    </citation>
    <scope>NUCLEOTIDE SEQUENCE [LARGE SCALE GENOMIC DNA]</scope>
    <source>
        <strain evidence="3">IBCAS-2021</strain>
        <tissue evidence="3">Leaf</tissue>
    </source>
</reference>
<dbReference type="GO" id="GO:0010427">
    <property type="term" value="F:abscisic acid binding"/>
    <property type="evidence" value="ECO:0007669"/>
    <property type="project" value="InterPro"/>
</dbReference>
<dbReference type="AlphaFoldDB" id="A0AAV7E683"/>
<dbReference type="Proteomes" id="UP000825729">
    <property type="component" value="Unassembled WGS sequence"/>
</dbReference>
<evidence type="ECO:0000256" key="1">
    <source>
        <dbReference type="ARBA" id="ARBA00009744"/>
    </source>
</evidence>
<evidence type="ECO:0000259" key="2">
    <source>
        <dbReference type="Pfam" id="PF00407"/>
    </source>
</evidence>
<dbReference type="Pfam" id="PF00407">
    <property type="entry name" value="Bet_v_1"/>
    <property type="match status" value="1"/>
</dbReference>
<dbReference type="PANTHER" id="PTHR31213">
    <property type="entry name" value="OS08G0374000 PROTEIN-RELATED"/>
    <property type="match status" value="1"/>
</dbReference>
<dbReference type="SUPFAM" id="SSF55961">
    <property type="entry name" value="Bet v1-like"/>
    <property type="match status" value="1"/>
</dbReference>
<feature type="domain" description="Bet v I/Major latex protein" evidence="2">
    <location>
        <begin position="2"/>
        <end position="135"/>
    </location>
</feature>
<proteinExistence type="inferred from homology"/>
<accession>A0AAV7E683</accession>
<comment type="similarity">
    <text evidence="1">Belongs to the BetVI family.</text>
</comment>
<evidence type="ECO:0000313" key="4">
    <source>
        <dbReference type="Proteomes" id="UP000825729"/>
    </source>
</evidence>
<dbReference type="GO" id="GO:0005737">
    <property type="term" value="C:cytoplasm"/>
    <property type="evidence" value="ECO:0007669"/>
    <property type="project" value="TreeGrafter"/>
</dbReference>
<dbReference type="GO" id="GO:0009738">
    <property type="term" value="P:abscisic acid-activated signaling pathway"/>
    <property type="evidence" value="ECO:0007669"/>
    <property type="project" value="InterPro"/>
</dbReference>
<dbReference type="CDD" id="cd07816">
    <property type="entry name" value="Bet_v1-like"/>
    <property type="match status" value="1"/>
</dbReference>
<comment type="caution">
    <text evidence="3">The sequence shown here is derived from an EMBL/GenBank/DDBJ whole genome shotgun (WGS) entry which is preliminary data.</text>
</comment>
<dbReference type="GO" id="GO:0004864">
    <property type="term" value="F:protein phosphatase inhibitor activity"/>
    <property type="evidence" value="ECO:0007669"/>
    <property type="project" value="InterPro"/>
</dbReference>